<feature type="domain" description="EF-hand" evidence="4">
    <location>
        <begin position="53"/>
        <end position="84"/>
    </location>
</feature>
<name>C1IJF0_9CNID</name>
<dbReference type="InterPro" id="IPR002048">
    <property type="entry name" value="EF_hand_dom"/>
</dbReference>
<proteinExistence type="evidence at transcript level"/>
<dbReference type="AlphaFoldDB" id="C1IJF0"/>
<evidence type="ECO:0000256" key="3">
    <source>
        <dbReference type="ARBA" id="ARBA00022837"/>
    </source>
</evidence>
<dbReference type="InterPro" id="IPR050145">
    <property type="entry name" value="Centrin_CML-like"/>
</dbReference>
<feature type="non-terminal residue" evidence="5">
    <location>
        <position position="1"/>
    </location>
</feature>
<reference evidence="5" key="1">
    <citation type="journal article" date="2009" name="Parasitology">
        <title>Differentially expressed parasite genes involved in host recognition and invasion of the triactinomyxon stage of Myxobolus cerebralis (Myxozoa).</title>
        <authorList>
            <person name="Eszterbauer E."/>
            <person name="Kallert D.M."/>
            <person name="Grabner D."/>
            <person name="El-Matbouli M."/>
        </authorList>
    </citation>
    <scope>NUCLEOTIDE SEQUENCE</scope>
</reference>
<sequence>DLLLLSSITMSGKLTKEERANLREMFSHFDKNGDGEISRNELKRGMAEFGQKMSDQQAASMIRQCDADGDGRVDFEEFCNMMSR</sequence>
<dbReference type="PANTHER" id="PTHR23050">
    <property type="entry name" value="CALCIUM BINDING PROTEIN"/>
    <property type="match status" value="1"/>
</dbReference>
<dbReference type="FunFam" id="1.10.238.10:FF:000181">
    <property type="entry name" value="CALML5 isoform 1"/>
    <property type="match status" value="1"/>
</dbReference>
<dbReference type="Pfam" id="PF13499">
    <property type="entry name" value="EF-hand_7"/>
    <property type="match status" value="1"/>
</dbReference>
<organism evidence="5">
    <name type="scientific">Myxobolus cerebralis</name>
    <dbReference type="NCBI Taxonomy" id="59783"/>
    <lineage>
        <taxon>Eukaryota</taxon>
        <taxon>Metazoa</taxon>
        <taxon>Cnidaria</taxon>
        <taxon>Myxozoa</taxon>
        <taxon>Myxosporea</taxon>
        <taxon>Bivalvulida</taxon>
        <taxon>Platysporina</taxon>
        <taxon>Myxobolidae</taxon>
        <taxon>Myxobolus</taxon>
    </lineage>
</organism>
<dbReference type="PROSITE" id="PS00018">
    <property type="entry name" value="EF_HAND_1"/>
    <property type="match status" value="2"/>
</dbReference>
<dbReference type="Gene3D" id="1.10.238.10">
    <property type="entry name" value="EF-hand"/>
    <property type="match status" value="1"/>
</dbReference>
<evidence type="ECO:0000256" key="1">
    <source>
        <dbReference type="ARBA" id="ARBA00022723"/>
    </source>
</evidence>
<evidence type="ECO:0000259" key="4">
    <source>
        <dbReference type="PROSITE" id="PS50222"/>
    </source>
</evidence>
<keyword evidence="3" id="KW-0106">Calcium</keyword>
<dbReference type="InterPro" id="IPR018247">
    <property type="entry name" value="EF_Hand_1_Ca_BS"/>
</dbReference>
<dbReference type="SUPFAM" id="SSF47473">
    <property type="entry name" value="EF-hand"/>
    <property type="match status" value="1"/>
</dbReference>
<protein>
    <recommendedName>
        <fullName evidence="4">EF-hand domain-containing protein</fullName>
    </recommendedName>
</protein>
<keyword evidence="1" id="KW-0479">Metal-binding</keyword>
<evidence type="ECO:0000313" key="5">
    <source>
        <dbReference type="EMBL" id="ACF15213.1"/>
    </source>
</evidence>
<dbReference type="SMART" id="SM00054">
    <property type="entry name" value="EFh"/>
    <property type="match status" value="2"/>
</dbReference>
<dbReference type="CDD" id="cd00051">
    <property type="entry name" value="EFh"/>
    <property type="match status" value="1"/>
</dbReference>
<dbReference type="EMBL" id="EU595018">
    <property type="protein sequence ID" value="ACF15213.1"/>
    <property type="molecule type" value="mRNA"/>
</dbReference>
<dbReference type="GO" id="GO:0005509">
    <property type="term" value="F:calcium ion binding"/>
    <property type="evidence" value="ECO:0007669"/>
    <property type="project" value="InterPro"/>
</dbReference>
<dbReference type="PROSITE" id="PS50222">
    <property type="entry name" value="EF_HAND_2"/>
    <property type="match status" value="2"/>
</dbReference>
<accession>C1IJF0</accession>
<evidence type="ECO:0000256" key="2">
    <source>
        <dbReference type="ARBA" id="ARBA00022737"/>
    </source>
</evidence>
<keyword evidence="2" id="KW-0677">Repeat</keyword>
<dbReference type="InterPro" id="IPR011992">
    <property type="entry name" value="EF-hand-dom_pair"/>
</dbReference>
<feature type="domain" description="EF-hand" evidence="4">
    <location>
        <begin position="17"/>
        <end position="52"/>
    </location>
</feature>